<reference evidence="12" key="1">
    <citation type="submission" date="2024-04" db="EMBL/GenBank/DDBJ databases">
        <authorList>
            <consortium name="Molecular Ecology Group"/>
        </authorList>
    </citation>
    <scope>NUCLEOTIDE SEQUENCE</scope>
</reference>
<evidence type="ECO:0000259" key="9">
    <source>
        <dbReference type="PROSITE" id="PS50207"/>
    </source>
</evidence>
<dbReference type="PIRSF" id="PIRSF038001">
    <property type="entry name" value="Caspase_ICE"/>
    <property type="match status" value="1"/>
</dbReference>
<evidence type="ECO:0000259" key="11">
    <source>
        <dbReference type="PROSITE" id="PS50209"/>
    </source>
</evidence>
<evidence type="ECO:0000313" key="12">
    <source>
        <dbReference type="EMBL" id="CAL1679610.1"/>
    </source>
</evidence>
<feature type="domain" description="Caspase family p10" evidence="9">
    <location>
        <begin position="322"/>
        <end position="402"/>
    </location>
</feature>
<accession>A0AAV2NIN4</accession>
<keyword evidence="3" id="KW-0053">Apoptosis</keyword>
<dbReference type="GO" id="GO:0006915">
    <property type="term" value="P:apoptotic process"/>
    <property type="evidence" value="ECO:0007669"/>
    <property type="project" value="UniProtKB-KW"/>
</dbReference>
<evidence type="ECO:0000256" key="7">
    <source>
        <dbReference type="PIRSR" id="PIRSR038001-1"/>
    </source>
</evidence>
<gene>
    <name evidence="12" type="ORF">LPLAT_LOCUS5763</name>
</gene>
<dbReference type="Pfam" id="PF00656">
    <property type="entry name" value="Peptidase_C14"/>
    <property type="match status" value="1"/>
</dbReference>
<keyword evidence="5" id="KW-0788">Thiol protease</keyword>
<dbReference type="PANTHER" id="PTHR47901:SF8">
    <property type="entry name" value="CASPASE-3"/>
    <property type="match status" value="1"/>
</dbReference>
<dbReference type="Gene3D" id="1.10.533.10">
    <property type="entry name" value="Death Domain, Fas"/>
    <property type="match status" value="1"/>
</dbReference>
<dbReference type="Gene3D" id="3.40.50.1460">
    <property type="match status" value="1"/>
</dbReference>
<dbReference type="PROSITE" id="PS50207">
    <property type="entry name" value="CASPASE_P10"/>
    <property type="match status" value="1"/>
</dbReference>
<comment type="similarity">
    <text evidence="1 8">Belongs to the peptidase C14A family.</text>
</comment>
<feature type="domain" description="Caspase family p20" evidence="10">
    <location>
        <begin position="140"/>
        <end position="283"/>
    </location>
</feature>
<dbReference type="GO" id="GO:0042981">
    <property type="term" value="P:regulation of apoptotic process"/>
    <property type="evidence" value="ECO:0007669"/>
    <property type="project" value="InterPro"/>
</dbReference>
<keyword evidence="13" id="KW-1185">Reference proteome</keyword>
<dbReference type="InterPro" id="IPR001309">
    <property type="entry name" value="Pept_C14_p20"/>
</dbReference>
<evidence type="ECO:0000256" key="4">
    <source>
        <dbReference type="ARBA" id="ARBA00022801"/>
    </source>
</evidence>
<dbReference type="InterPro" id="IPR002138">
    <property type="entry name" value="Pept_C14_p10"/>
</dbReference>
<feature type="domain" description="CARD" evidence="11">
    <location>
        <begin position="1"/>
        <end position="92"/>
    </location>
</feature>
<dbReference type="EMBL" id="OZ034825">
    <property type="protein sequence ID" value="CAL1679610.1"/>
    <property type="molecule type" value="Genomic_DNA"/>
</dbReference>
<evidence type="ECO:0000256" key="6">
    <source>
        <dbReference type="ARBA" id="ARBA00023145"/>
    </source>
</evidence>
<dbReference type="PROSITE" id="PS50208">
    <property type="entry name" value="CASPASE_P20"/>
    <property type="match status" value="1"/>
</dbReference>
<dbReference type="SUPFAM" id="SSF52129">
    <property type="entry name" value="Caspase-like"/>
    <property type="match status" value="1"/>
</dbReference>
<dbReference type="AlphaFoldDB" id="A0AAV2NIN4"/>
<dbReference type="SUPFAM" id="SSF47986">
    <property type="entry name" value="DEATH domain"/>
    <property type="match status" value="1"/>
</dbReference>
<name>A0AAV2NIN4_9HYME</name>
<dbReference type="InterPro" id="IPR011029">
    <property type="entry name" value="DEATH-like_dom_sf"/>
</dbReference>
<proteinExistence type="inferred from homology"/>
<evidence type="ECO:0000256" key="3">
    <source>
        <dbReference type="ARBA" id="ARBA00022703"/>
    </source>
</evidence>
<feature type="active site" evidence="7">
    <location>
        <position position="218"/>
    </location>
</feature>
<dbReference type="GO" id="GO:0006508">
    <property type="term" value="P:proteolysis"/>
    <property type="evidence" value="ECO:0007669"/>
    <property type="project" value="UniProtKB-KW"/>
</dbReference>
<evidence type="ECO:0000256" key="1">
    <source>
        <dbReference type="ARBA" id="ARBA00010134"/>
    </source>
</evidence>
<keyword evidence="2" id="KW-0645">Protease</keyword>
<keyword evidence="6" id="KW-0865">Zymogen</keyword>
<organism evidence="12 13">
    <name type="scientific">Lasius platythorax</name>
    <dbReference type="NCBI Taxonomy" id="488582"/>
    <lineage>
        <taxon>Eukaryota</taxon>
        <taxon>Metazoa</taxon>
        <taxon>Ecdysozoa</taxon>
        <taxon>Arthropoda</taxon>
        <taxon>Hexapoda</taxon>
        <taxon>Insecta</taxon>
        <taxon>Pterygota</taxon>
        <taxon>Neoptera</taxon>
        <taxon>Endopterygota</taxon>
        <taxon>Hymenoptera</taxon>
        <taxon>Apocrita</taxon>
        <taxon>Aculeata</taxon>
        <taxon>Formicoidea</taxon>
        <taxon>Formicidae</taxon>
        <taxon>Formicinae</taxon>
        <taxon>Lasius</taxon>
        <taxon>Lasius</taxon>
    </lineage>
</organism>
<dbReference type="PANTHER" id="PTHR47901">
    <property type="entry name" value="CASPASE RECRUITMENT DOMAIN-CONTAINING PROTEIN 18"/>
    <property type="match status" value="1"/>
</dbReference>
<dbReference type="SMART" id="SM00115">
    <property type="entry name" value="CASc"/>
    <property type="match status" value="1"/>
</dbReference>
<dbReference type="InterPro" id="IPR029030">
    <property type="entry name" value="Caspase-like_dom_sf"/>
</dbReference>
<dbReference type="InterPro" id="IPR015917">
    <property type="entry name" value="Pept_C14A"/>
</dbReference>
<dbReference type="PRINTS" id="PR00376">
    <property type="entry name" value="IL1BCENZYME"/>
</dbReference>
<keyword evidence="4" id="KW-0378">Hydrolase</keyword>
<sequence>MEQRDRERITQCCENVASKIDMTKLLPKLVQNKVYNSDDTNMRRWTETITTLKTVKEIYMTIRTRGPYAFKSLLLSLRQSDHGNIADILEGNTSTNNINFKQAHNFGQIWEPLIIRLCKATRFLDREYDVIERYPMRSKPRGLVLIISNIYYDSAEDEPRLSAEHDTKNLRQLFEEMGFKVVIYENLAGWEIREVVKTFSKSNDLEKVDSCFVIITSHGTEDKDAEDKENNTEIQGIDYSSATRQQNDKVLCSNLCDYFTAEACPQLAEKPKIFIFQLCRGKRKQIAVAHSRTTTDTSVIPNTNYELNIACNRPRITTRNYSDMLVVYSTLPGHVSYRDKFTGSWFIHILCNVFMNYACTTHIQDLFTMIDACLKQIRTGNDECQTSCIQSWGFNKHCYLNPGLFES</sequence>
<dbReference type="InterPro" id="IPR001315">
    <property type="entry name" value="CARD"/>
</dbReference>
<evidence type="ECO:0000259" key="10">
    <source>
        <dbReference type="PROSITE" id="PS50208"/>
    </source>
</evidence>
<dbReference type="GO" id="GO:0004197">
    <property type="term" value="F:cysteine-type endopeptidase activity"/>
    <property type="evidence" value="ECO:0007669"/>
    <property type="project" value="InterPro"/>
</dbReference>
<dbReference type="InterPro" id="IPR011600">
    <property type="entry name" value="Pept_C14_caspase"/>
</dbReference>
<feature type="active site" evidence="7">
    <location>
        <position position="279"/>
    </location>
</feature>
<dbReference type="CDD" id="cd01671">
    <property type="entry name" value="CARD"/>
    <property type="match status" value="1"/>
</dbReference>
<evidence type="ECO:0000256" key="8">
    <source>
        <dbReference type="RuleBase" id="RU003971"/>
    </source>
</evidence>
<evidence type="ECO:0000256" key="5">
    <source>
        <dbReference type="ARBA" id="ARBA00022807"/>
    </source>
</evidence>
<evidence type="ECO:0000256" key="2">
    <source>
        <dbReference type="ARBA" id="ARBA00022670"/>
    </source>
</evidence>
<dbReference type="Proteomes" id="UP001497644">
    <property type="component" value="Chromosome 2"/>
</dbReference>
<protein>
    <submittedName>
        <fullName evidence="12">Uncharacterized protein</fullName>
    </submittedName>
</protein>
<evidence type="ECO:0000313" key="13">
    <source>
        <dbReference type="Proteomes" id="UP001497644"/>
    </source>
</evidence>
<dbReference type="InterPro" id="IPR002398">
    <property type="entry name" value="Pept_C14"/>
</dbReference>
<dbReference type="PROSITE" id="PS50209">
    <property type="entry name" value="CARD"/>
    <property type="match status" value="1"/>
</dbReference>